<keyword evidence="1 2" id="KW-0053">Apoptosis</keyword>
<organism evidence="4 5">
    <name type="scientific">Echeneis naucrates</name>
    <name type="common">Live sharksucker</name>
    <dbReference type="NCBI Taxonomy" id="173247"/>
    <lineage>
        <taxon>Eukaryota</taxon>
        <taxon>Metazoa</taxon>
        <taxon>Chordata</taxon>
        <taxon>Craniata</taxon>
        <taxon>Vertebrata</taxon>
        <taxon>Euteleostomi</taxon>
        <taxon>Actinopterygii</taxon>
        <taxon>Neopterygii</taxon>
        <taxon>Teleostei</taxon>
        <taxon>Neoteleostei</taxon>
        <taxon>Acanthomorphata</taxon>
        <taxon>Carangaria</taxon>
        <taxon>Carangiformes</taxon>
        <taxon>Echeneidae</taxon>
        <taxon>Echeneis</taxon>
    </lineage>
</organism>
<dbReference type="OMA" id="WARPWIC"/>
<dbReference type="Proteomes" id="UP000472264">
    <property type="component" value="Chromosome 20"/>
</dbReference>
<dbReference type="SMART" id="SM00266">
    <property type="entry name" value="CAD"/>
    <property type="match status" value="1"/>
</dbReference>
<reference evidence="4" key="3">
    <citation type="submission" date="2025-09" db="UniProtKB">
        <authorList>
            <consortium name="Ensembl"/>
        </authorList>
    </citation>
    <scope>IDENTIFICATION</scope>
</reference>
<evidence type="ECO:0000259" key="3">
    <source>
        <dbReference type="PROSITE" id="PS51135"/>
    </source>
</evidence>
<reference evidence="4" key="1">
    <citation type="submission" date="2021-04" db="EMBL/GenBank/DDBJ databases">
        <authorList>
            <consortium name="Wellcome Sanger Institute Data Sharing"/>
        </authorList>
    </citation>
    <scope>NUCLEOTIDE SEQUENCE [LARGE SCALE GENOMIC DNA]</scope>
</reference>
<dbReference type="InterPro" id="IPR003508">
    <property type="entry name" value="CIDE-N_dom"/>
</dbReference>
<dbReference type="PANTHER" id="PTHR12306:SF8">
    <property type="entry name" value="LIPID TRANSFERASE CIDEA"/>
    <property type="match status" value="1"/>
</dbReference>
<dbReference type="FunCoup" id="A0A665VKW6">
    <property type="interactions" value="1263"/>
</dbReference>
<feature type="domain" description="CIDE-N" evidence="3">
    <location>
        <begin position="38"/>
        <end position="116"/>
    </location>
</feature>
<dbReference type="PROSITE" id="PS51135">
    <property type="entry name" value="CIDE_N"/>
    <property type="match status" value="1"/>
</dbReference>
<dbReference type="Pfam" id="PF02017">
    <property type="entry name" value="CIDE-N"/>
    <property type="match status" value="1"/>
</dbReference>
<sequence>MAPLSIQSGVKYARALVPEPLRRWVIRLLHGSGLVSVPSRSFAVCSRTLWQRQVLVASSLDDLLDQAAMLSFVRSFVFLTLVLEEDGTVVDSEDFFQTLPDNTALMVLQEGEMWAQNKVSEGGPPIIQNEIAKLTFDLYKLHPKDFLCCLGVKATLYEMYSLSYDFRCTTVKQVLRSVLRCFSHLSRLVGQLLLYTSSSILQFTGEGDC</sequence>
<proteinExistence type="predicted"/>
<dbReference type="GO" id="GO:0042981">
    <property type="term" value="P:regulation of apoptotic process"/>
    <property type="evidence" value="ECO:0007669"/>
    <property type="project" value="TreeGrafter"/>
</dbReference>
<dbReference type="AlphaFoldDB" id="A0A665VKW6"/>
<dbReference type="SUPFAM" id="SSF54277">
    <property type="entry name" value="CAD &amp; PB1 domains"/>
    <property type="match status" value="1"/>
</dbReference>
<dbReference type="Ensembl" id="ENSENLT00000032832.1">
    <property type="protein sequence ID" value="ENSENLP00000031917.1"/>
    <property type="gene ID" value="ENSENLG00000014096.1"/>
</dbReference>
<keyword evidence="5" id="KW-1185">Reference proteome</keyword>
<evidence type="ECO:0000313" key="5">
    <source>
        <dbReference type="Proteomes" id="UP000472264"/>
    </source>
</evidence>
<name>A0A665VKW6_ECHNA</name>
<accession>A0A665VKW6</accession>
<dbReference type="Gene3D" id="3.10.20.10">
    <property type="match status" value="1"/>
</dbReference>
<dbReference type="GO" id="GO:0006915">
    <property type="term" value="P:apoptotic process"/>
    <property type="evidence" value="ECO:0007669"/>
    <property type="project" value="UniProtKB-UniRule"/>
</dbReference>
<protein>
    <submittedName>
        <fullName evidence="4">Cell death inducing DFFA like effector a</fullName>
    </submittedName>
</protein>
<gene>
    <name evidence="4" type="primary">cidea</name>
</gene>
<reference evidence="4" key="2">
    <citation type="submission" date="2025-08" db="UniProtKB">
        <authorList>
            <consortium name="Ensembl"/>
        </authorList>
    </citation>
    <scope>IDENTIFICATION</scope>
</reference>
<dbReference type="InParanoid" id="A0A665VKW6"/>
<evidence type="ECO:0000256" key="2">
    <source>
        <dbReference type="PROSITE-ProRule" id="PRU00447"/>
    </source>
</evidence>
<evidence type="ECO:0000256" key="1">
    <source>
        <dbReference type="ARBA" id="ARBA00022703"/>
    </source>
</evidence>
<dbReference type="PANTHER" id="PTHR12306">
    <property type="entry name" value="CELL DEATH ACTIVATOR CIDE"/>
    <property type="match status" value="1"/>
</dbReference>
<evidence type="ECO:0000313" key="4">
    <source>
        <dbReference type="Ensembl" id="ENSENLP00000031917.1"/>
    </source>
</evidence>